<evidence type="ECO:0000313" key="1">
    <source>
        <dbReference type="EMBL" id="JAP10412.1"/>
    </source>
</evidence>
<organism evidence="1">
    <name type="scientific">Solanum chacoense</name>
    <name type="common">Chaco potato</name>
    <dbReference type="NCBI Taxonomy" id="4108"/>
    <lineage>
        <taxon>Eukaryota</taxon>
        <taxon>Viridiplantae</taxon>
        <taxon>Streptophyta</taxon>
        <taxon>Embryophyta</taxon>
        <taxon>Tracheophyta</taxon>
        <taxon>Spermatophyta</taxon>
        <taxon>Magnoliopsida</taxon>
        <taxon>eudicotyledons</taxon>
        <taxon>Gunneridae</taxon>
        <taxon>Pentapetalae</taxon>
        <taxon>asterids</taxon>
        <taxon>lamiids</taxon>
        <taxon>Solanales</taxon>
        <taxon>Solanaceae</taxon>
        <taxon>Solanoideae</taxon>
        <taxon>Solaneae</taxon>
        <taxon>Solanum</taxon>
    </lineage>
</organism>
<name>A0A0V0GQN3_SOLCH</name>
<accession>A0A0V0GQN3</accession>
<sequence length="74" mass="8742">MVHMYIPILASQLRNFTTSLESIQRSIHYKYQFIMPHARRAVCQLIYDIHLSSPFLAQKRESCNNYVFCNCSTI</sequence>
<reference evidence="1" key="1">
    <citation type="submission" date="2015-12" db="EMBL/GenBank/DDBJ databases">
        <title>Gene expression during late stages of embryo sac development: a critical building block for successful pollen-pistil interactions.</title>
        <authorList>
            <person name="Liu Y."/>
            <person name="Joly V."/>
            <person name="Sabar M."/>
            <person name="Matton D.P."/>
        </authorList>
    </citation>
    <scope>NUCLEOTIDE SEQUENCE</scope>
</reference>
<dbReference type="EMBL" id="GEDG01033160">
    <property type="protein sequence ID" value="JAP10412.1"/>
    <property type="molecule type" value="Transcribed_RNA"/>
</dbReference>
<proteinExistence type="predicted"/>
<dbReference type="AlphaFoldDB" id="A0A0V0GQN3"/>
<protein>
    <submittedName>
        <fullName evidence="1">Putative ovule protein</fullName>
    </submittedName>
</protein>